<evidence type="ECO:0000313" key="2">
    <source>
        <dbReference type="EMBL" id="EQB11547.1"/>
    </source>
</evidence>
<proteinExistence type="predicted"/>
<evidence type="ECO:0000256" key="1">
    <source>
        <dbReference type="SAM" id="SignalP"/>
    </source>
</evidence>
<feature type="signal peptide" evidence="1">
    <location>
        <begin position="1"/>
        <end position="24"/>
    </location>
</feature>
<sequence>MFRMFALAAPAIAAFALTAGTAQAEDFVSNGRTAQVYHGDLNLADAAQQRTLRSRIARAAVRVCSSSDRMTALSCKSKAIAHVEAPMAAAIARAETGERYADAGGETVKERRAIVGN</sequence>
<dbReference type="EMBL" id="ATDP01000107">
    <property type="protein sequence ID" value="EQB11547.1"/>
    <property type="molecule type" value="Genomic_DNA"/>
</dbReference>
<dbReference type="OrthoDB" id="7474986at2"/>
<protein>
    <recommendedName>
        <fullName evidence="4">UrcA family protein</fullName>
    </recommendedName>
</protein>
<reference evidence="2 3" key="1">
    <citation type="journal article" date="2013" name="Genome Announc.">
        <title>Draft Genome Sequence of Sphingobium lactosutens Strain DS20T, Isolated from a Hexachlorocyclohexane Dumpsite.</title>
        <authorList>
            <person name="Kumar R."/>
            <person name="Dwivedi V."/>
            <person name="Negi V."/>
            <person name="Khurana J.P."/>
            <person name="Lal R."/>
        </authorList>
    </citation>
    <scope>NUCLEOTIDE SEQUENCE [LARGE SCALE GENOMIC DNA]</scope>
    <source>
        <strain evidence="2 3">DS20</strain>
    </source>
</reference>
<dbReference type="AlphaFoldDB" id="T0HET9"/>
<keyword evidence="1" id="KW-0732">Signal</keyword>
<dbReference type="eggNOG" id="ENOG50314F2">
    <property type="taxonomic scope" value="Bacteria"/>
</dbReference>
<accession>T0HET9</accession>
<dbReference type="InterPro" id="IPR030972">
    <property type="entry name" value="UrcA_uranyl"/>
</dbReference>
<feature type="chain" id="PRO_5004576502" description="UrcA family protein" evidence="1">
    <location>
        <begin position="25"/>
        <end position="117"/>
    </location>
</feature>
<name>T0HET9_9SPHN</name>
<evidence type="ECO:0000313" key="3">
    <source>
        <dbReference type="Proteomes" id="UP000015531"/>
    </source>
</evidence>
<dbReference type="Proteomes" id="UP000015531">
    <property type="component" value="Unassembled WGS sequence"/>
</dbReference>
<dbReference type="PATRIC" id="fig|1331060.3.peg.4736"/>
<gene>
    <name evidence="2" type="ORF">RLDS_24395</name>
</gene>
<comment type="caution">
    <text evidence="2">The sequence shown here is derived from an EMBL/GenBank/DDBJ whole genome shotgun (WGS) entry which is preliminary data.</text>
</comment>
<dbReference type="NCBIfam" id="TIGR04433">
    <property type="entry name" value="UrcA_uranyl"/>
    <property type="match status" value="1"/>
</dbReference>
<dbReference type="RefSeq" id="WP_021228332.1">
    <property type="nucleotide sequence ID" value="NZ_ATDP01000107.1"/>
</dbReference>
<evidence type="ECO:0008006" key="4">
    <source>
        <dbReference type="Google" id="ProtNLM"/>
    </source>
</evidence>
<keyword evidence="3" id="KW-1185">Reference proteome</keyword>
<organism evidence="2 3">
    <name type="scientific">Sphingobium lactosutens DS20</name>
    <dbReference type="NCBI Taxonomy" id="1331060"/>
    <lineage>
        <taxon>Bacteria</taxon>
        <taxon>Pseudomonadati</taxon>
        <taxon>Pseudomonadota</taxon>
        <taxon>Alphaproteobacteria</taxon>
        <taxon>Sphingomonadales</taxon>
        <taxon>Sphingomonadaceae</taxon>
        <taxon>Sphingobium</taxon>
    </lineage>
</organism>